<proteinExistence type="predicted"/>
<comment type="caution">
    <text evidence="1">The sequence shown here is derived from an EMBL/GenBank/DDBJ whole genome shotgun (WGS) entry which is preliminary data.</text>
</comment>
<protein>
    <submittedName>
        <fullName evidence="1">Uncharacterized protein</fullName>
    </submittedName>
</protein>
<evidence type="ECO:0000313" key="1">
    <source>
        <dbReference type="EMBL" id="MBE6269741.1"/>
    </source>
</evidence>
<dbReference type="EMBL" id="SUYC01000002">
    <property type="protein sequence ID" value="MBE6269741.1"/>
    <property type="molecule type" value="Genomic_DNA"/>
</dbReference>
<reference evidence="1" key="1">
    <citation type="submission" date="2019-04" db="EMBL/GenBank/DDBJ databases">
        <title>Evolution of Biomass-Degrading Anaerobic Consortia Revealed by Metagenomics.</title>
        <authorList>
            <person name="Peng X."/>
        </authorList>
    </citation>
    <scope>NUCLEOTIDE SEQUENCE</scope>
    <source>
        <strain evidence="1">SIG140</strain>
    </source>
</reference>
<accession>A0A9D5P609</accession>
<dbReference type="AlphaFoldDB" id="A0A9D5P609"/>
<dbReference type="Proteomes" id="UP000806522">
    <property type="component" value="Unassembled WGS sequence"/>
</dbReference>
<gene>
    <name evidence="1" type="ORF">E7101_02175</name>
</gene>
<sequence length="129" mass="14473">MEGLYLPQSFSEEAAKEAFSIMPISVDCLHHWTSPYVDDVFDTNEFWYDEEQTTIDEYGVKYANEWRRLISATKPGLIGEEYYVPDGVLTICDGAFGLCGGLALSAPRSIKVIGDYIFGEESGKIVIRD</sequence>
<evidence type="ECO:0000313" key="2">
    <source>
        <dbReference type="Proteomes" id="UP000806522"/>
    </source>
</evidence>
<name>A0A9D5P609_XYLRU</name>
<organism evidence="1 2">
    <name type="scientific">Xylanibacter ruminicola</name>
    <name type="common">Prevotella ruminicola</name>
    <dbReference type="NCBI Taxonomy" id="839"/>
    <lineage>
        <taxon>Bacteria</taxon>
        <taxon>Pseudomonadati</taxon>
        <taxon>Bacteroidota</taxon>
        <taxon>Bacteroidia</taxon>
        <taxon>Bacteroidales</taxon>
        <taxon>Prevotellaceae</taxon>
        <taxon>Xylanibacter</taxon>
    </lineage>
</organism>